<evidence type="ECO:0000256" key="9">
    <source>
        <dbReference type="ARBA" id="ARBA00023180"/>
    </source>
</evidence>
<name>A0AA85KQ01_TRIRE</name>
<dbReference type="GO" id="GO:0005178">
    <property type="term" value="F:integrin binding"/>
    <property type="evidence" value="ECO:0007669"/>
    <property type="project" value="TreeGrafter"/>
</dbReference>
<evidence type="ECO:0000256" key="5">
    <source>
        <dbReference type="ARBA" id="ARBA00022889"/>
    </source>
</evidence>
<keyword evidence="9" id="KW-0325">Glycoprotein</keyword>
<keyword evidence="5 11" id="KW-0130">Cell adhesion</keyword>
<evidence type="ECO:0000256" key="12">
    <source>
        <dbReference type="SAM" id="MobiDB-lite"/>
    </source>
</evidence>
<feature type="domain" description="Integrin alpha third immunoglobulin-like" evidence="13">
    <location>
        <begin position="992"/>
        <end position="1082"/>
    </location>
</feature>
<dbReference type="Pfam" id="PF20806">
    <property type="entry name" value="Integrin_A_Ig_3"/>
    <property type="match status" value="1"/>
</dbReference>
<feature type="transmembrane region" description="Helical" evidence="11">
    <location>
        <begin position="1095"/>
        <end position="1118"/>
    </location>
</feature>
<dbReference type="SUPFAM" id="SSF69179">
    <property type="entry name" value="Integrin domains"/>
    <property type="match status" value="2"/>
</dbReference>
<dbReference type="PROSITE" id="PS51470">
    <property type="entry name" value="FG_GAP"/>
    <property type="match status" value="3"/>
</dbReference>
<reference evidence="14" key="1">
    <citation type="submission" date="2022-06" db="EMBL/GenBank/DDBJ databases">
        <authorList>
            <person name="Berger JAMES D."/>
            <person name="Berger JAMES D."/>
        </authorList>
    </citation>
    <scope>NUCLEOTIDE SEQUENCE [LARGE SCALE GENOMIC DNA]</scope>
</reference>
<feature type="repeat" description="FG-GAP" evidence="10">
    <location>
        <begin position="437"/>
        <end position="498"/>
    </location>
</feature>
<comment type="similarity">
    <text evidence="2 11">Belongs to the integrin alpha chain family.</text>
</comment>
<dbReference type="Gene3D" id="2.130.10.130">
    <property type="entry name" value="Integrin alpha, N-terminal"/>
    <property type="match status" value="1"/>
</dbReference>
<keyword evidence="11" id="KW-1133">Transmembrane helix</keyword>
<dbReference type="InterPro" id="IPR032695">
    <property type="entry name" value="Integrin_dom_sf"/>
</dbReference>
<feature type="compositionally biased region" description="Polar residues" evidence="12">
    <location>
        <begin position="1123"/>
        <end position="1133"/>
    </location>
</feature>
<evidence type="ECO:0000256" key="4">
    <source>
        <dbReference type="ARBA" id="ARBA00022737"/>
    </source>
</evidence>
<dbReference type="GO" id="GO:0008305">
    <property type="term" value="C:integrin complex"/>
    <property type="evidence" value="ECO:0007669"/>
    <property type="project" value="InterPro"/>
</dbReference>
<dbReference type="PANTHER" id="PTHR23220:SF122">
    <property type="entry name" value="INTEGRIN ALPHA-PS1"/>
    <property type="match status" value="1"/>
</dbReference>
<dbReference type="GO" id="GO:0009897">
    <property type="term" value="C:external side of plasma membrane"/>
    <property type="evidence" value="ECO:0007669"/>
    <property type="project" value="TreeGrafter"/>
</dbReference>
<evidence type="ECO:0000256" key="10">
    <source>
        <dbReference type="PROSITE-ProRule" id="PRU00803"/>
    </source>
</evidence>
<evidence type="ECO:0000256" key="7">
    <source>
        <dbReference type="ARBA" id="ARBA00023136"/>
    </source>
</evidence>
<evidence type="ECO:0000256" key="6">
    <source>
        <dbReference type="ARBA" id="ARBA00023037"/>
    </source>
</evidence>
<dbReference type="PRINTS" id="PR01185">
    <property type="entry name" value="INTEGRINA"/>
</dbReference>
<evidence type="ECO:0000259" key="13">
    <source>
        <dbReference type="Pfam" id="PF20806"/>
    </source>
</evidence>
<keyword evidence="8 11" id="KW-0675">Receptor</keyword>
<reference evidence="15" key="2">
    <citation type="submission" date="2023-11" db="UniProtKB">
        <authorList>
            <consortium name="WormBaseParasite"/>
        </authorList>
    </citation>
    <scope>IDENTIFICATION</scope>
</reference>
<organism evidence="14 15">
    <name type="scientific">Trichobilharzia regenti</name>
    <name type="common">Nasal bird schistosome</name>
    <dbReference type="NCBI Taxonomy" id="157069"/>
    <lineage>
        <taxon>Eukaryota</taxon>
        <taxon>Metazoa</taxon>
        <taxon>Spiralia</taxon>
        <taxon>Lophotrochozoa</taxon>
        <taxon>Platyhelminthes</taxon>
        <taxon>Trematoda</taxon>
        <taxon>Digenea</taxon>
        <taxon>Strigeidida</taxon>
        <taxon>Schistosomatoidea</taxon>
        <taxon>Schistosomatidae</taxon>
        <taxon>Trichobilharzia</taxon>
    </lineage>
</organism>
<feature type="compositionally biased region" description="Polar residues" evidence="12">
    <location>
        <begin position="1140"/>
        <end position="1155"/>
    </location>
</feature>
<dbReference type="GO" id="GO:0098609">
    <property type="term" value="P:cell-cell adhesion"/>
    <property type="evidence" value="ECO:0007669"/>
    <property type="project" value="TreeGrafter"/>
</dbReference>
<protein>
    <recommendedName>
        <fullName evidence="13">Integrin alpha third immunoglobulin-like domain-containing protein</fullName>
    </recommendedName>
</protein>
<dbReference type="WBParaSite" id="TREG1_98330.1">
    <property type="protein sequence ID" value="TREG1_98330.1"/>
    <property type="gene ID" value="TREG1_98330"/>
</dbReference>
<dbReference type="SMART" id="SM00191">
    <property type="entry name" value="Int_alpha"/>
    <property type="match status" value="5"/>
</dbReference>
<proteinExistence type="inferred from homology"/>
<dbReference type="SUPFAM" id="SSF69318">
    <property type="entry name" value="Integrin alpha N-terminal domain"/>
    <property type="match status" value="1"/>
</dbReference>
<dbReference type="InterPro" id="IPR028994">
    <property type="entry name" value="Integrin_alpha_N"/>
</dbReference>
<dbReference type="Gene3D" id="2.60.40.1530">
    <property type="entry name" value="ntegrin, alpha v. Chain A, domain 4"/>
    <property type="match status" value="1"/>
</dbReference>
<dbReference type="InterPro" id="IPR048286">
    <property type="entry name" value="Integrin_alpha_Ig-like_3"/>
</dbReference>
<dbReference type="AlphaFoldDB" id="A0AA85KQ01"/>
<evidence type="ECO:0000256" key="8">
    <source>
        <dbReference type="ARBA" id="ARBA00023170"/>
    </source>
</evidence>
<evidence type="ECO:0000313" key="14">
    <source>
        <dbReference type="Proteomes" id="UP000050795"/>
    </source>
</evidence>
<evidence type="ECO:0000256" key="11">
    <source>
        <dbReference type="RuleBase" id="RU003762"/>
    </source>
</evidence>
<keyword evidence="14" id="KW-1185">Reference proteome</keyword>
<keyword evidence="3" id="KW-0732">Signal</keyword>
<evidence type="ECO:0000256" key="3">
    <source>
        <dbReference type="ARBA" id="ARBA00022729"/>
    </source>
</evidence>
<sequence>MKTRPSPYKSNLTLALLINILNYAIYWREDSNFGFSLLGYSHFSGQKGVVIGSPKEGKNGGLFWCSLFKSTCSRVDINLEKETHMQPGLNGALFGYSMASSFISDRGPITVCAPRLSWSSASSLYVPGGCFEFDERLENPQLNPAPSAICLNVEGSDKSIDLRYCTFGASVSQHPSKPKQLFIGGPHFYFEKGVGVSVNMNTFERAITSIDAIPSNTLLGSSVATSNRLYAPLPGINAYELYVAYGGPGVPSNGGNNFLDNMKFGTGIVSIFQSNKENGRNNVKPLMKIEGQSFGSRFGHSLVFIDINGDNWDDLIVGAPYHYSNATDGGHRRHGAVFIFLNRQNYFYTPIDEISELKLFSYEFPETFQLLLPPSHNCGNSPIPGFGATITKLGDINHDGFQDFAIGAPYEEYGGAVYIYHGSKSGKIQTPTQVICARDMQSPRPLEGFGFSLGLNGADLDDNGYPDMAIGATLSSSVAVLRTRPVVRFNAYLTMMDGSTILPTSFNSLTDCSNEAQLILVIKQHLLMLIINRVINAEIIHEWLSEGWEVFDKQIPSESTDATDQCIGDDQQSNIVTRNIMKELYQNYSLSPIVFIREKSINDIETHRIKEYFKRNESAYLSGFDSPGGYLEVEGSAFCRDPIKVKNNQRFSNDELNLAYTIRMIFRDTYLIDQTEPLKIGVKWIARMTEPHPAADQIDEYPVADPRENTELLQLSFDNPCAVRKCCPKLRVSYDVKVTRDKNGPVVYVGDDNNQTIEINVRVTNIGNDLAYVTGLVSNFPSTLLELDPKLHEASLIRPDTAICHLQHPLAFGETSHCVIRWLVVGHQLTVQMAKFFVNSTVLISSNNPIQIEGQLTNELQVNIKMTVNVSIFGTVEPSTVYFTGNVSDGISSMTAENQIGDVRIVGKFTVRNLRDQSAENSTSVVCDSRTLEKVVNPHKYRVFSRLRKSIDGVPVRTAPVDLPIEHPSSYPPLSNEMILEPVPDRLTDSKSIDRKMTTISCYNGRLRCVPIVCDLGKLSYKAGPITLEFIARLWDNTFREEFRKVFLTKLHITATWRADVKYGIDLGDSDHAQDTVEVDIFNNLEPKPIPPKHMALYIGLAAFGGLLLLSILVIILYKKTNKTPTSDPTQRLGQYVSAEPNQKQSLISPNQSGYHDSMKSKSGGRYHQVPMNSQEPSYRRTPYSPSSGFPVSNTR</sequence>
<feature type="repeat" description="FG-GAP" evidence="10">
    <location>
        <begin position="370"/>
        <end position="429"/>
    </location>
</feature>
<keyword evidence="7 11" id="KW-0472">Membrane</keyword>
<keyword evidence="4" id="KW-0677">Repeat</keyword>
<keyword evidence="11" id="KW-0812">Transmembrane</keyword>
<dbReference type="GO" id="GO:0033627">
    <property type="term" value="P:cell adhesion mediated by integrin"/>
    <property type="evidence" value="ECO:0007669"/>
    <property type="project" value="TreeGrafter"/>
</dbReference>
<dbReference type="GO" id="GO:0007160">
    <property type="term" value="P:cell-matrix adhesion"/>
    <property type="evidence" value="ECO:0007669"/>
    <property type="project" value="TreeGrafter"/>
</dbReference>
<keyword evidence="6 11" id="KW-0401">Integrin</keyword>
<evidence type="ECO:0000256" key="1">
    <source>
        <dbReference type="ARBA" id="ARBA00004479"/>
    </source>
</evidence>
<accession>A0AA85KQ01</accession>
<dbReference type="InterPro" id="IPR000413">
    <property type="entry name" value="Integrin_alpha"/>
</dbReference>
<dbReference type="Pfam" id="PF01839">
    <property type="entry name" value="FG-GAP"/>
    <property type="match status" value="2"/>
</dbReference>
<dbReference type="Proteomes" id="UP000050795">
    <property type="component" value="Unassembled WGS sequence"/>
</dbReference>
<feature type="region of interest" description="Disordered" evidence="12">
    <location>
        <begin position="1123"/>
        <end position="1196"/>
    </location>
</feature>
<feature type="repeat" description="FG-GAP" evidence="10">
    <location>
        <begin position="284"/>
        <end position="349"/>
    </location>
</feature>
<dbReference type="GO" id="GO:0007229">
    <property type="term" value="P:integrin-mediated signaling pathway"/>
    <property type="evidence" value="ECO:0007669"/>
    <property type="project" value="UniProtKB-KW"/>
</dbReference>
<dbReference type="InterPro" id="IPR013517">
    <property type="entry name" value="FG-GAP"/>
</dbReference>
<dbReference type="PANTHER" id="PTHR23220">
    <property type="entry name" value="INTEGRIN ALPHA"/>
    <property type="match status" value="1"/>
</dbReference>
<evidence type="ECO:0000256" key="2">
    <source>
        <dbReference type="ARBA" id="ARBA00008054"/>
    </source>
</evidence>
<dbReference type="InterPro" id="IPR013519">
    <property type="entry name" value="Int_alpha_beta-p"/>
</dbReference>
<comment type="subcellular location">
    <subcellularLocation>
        <location evidence="1 11">Membrane</location>
        <topology evidence="1 11">Single-pass type I membrane protein</topology>
    </subcellularLocation>
</comment>
<evidence type="ECO:0000313" key="15">
    <source>
        <dbReference type="WBParaSite" id="TREG1_98330.1"/>
    </source>
</evidence>